<dbReference type="InterPro" id="IPR005467">
    <property type="entry name" value="His_kinase_dom"/>
</dbReference>
<dbReference type="InterPro" id="IPR016032">
    <property type="entry name" value="Sig_transdc_resp-reg_C-effctor"/>
</dbReference>
<dbReference type="Gene3D" id="1.10.287.130">
    <property type="match status" value="1"/>
</dbReference>
<dbReference type="CDD" id="cd00082">
    <property type="entry name" value="HisKA"/>
    <property type="match status" value="1"/>
</dbReference>
<keyword evidence="7" id="KW-0472">Membrane</keyword>
<evidence type="ECO:0000256" key="5">
    <source>
        <dbReference type="PROSITE-ProRule" id="PRU00169"/>
    </source>
</evidence>
<dbReference type="PRINTS" id="PR00038">
    <property type="entry name" value="HTHLUXR"/>
</dbReference>
<dbReference type="Pfam" id="PF02518">
    <property type="entry name" value="HATPase_c"/>
    <property type="match status" value="1"/>
</dbReference>
<evidence type="ECO:0000259" key="10">
    <source>
        <dbReference type="PROSITE" id="PS50110"/>
    </source>
</evidence>
<evidence type="ECO:0000259" key="8">
    <source>
        <dbReference type="PROSITE" id="PS50043"/>
    </source>
</evidence>
<dbReference type="Proteomes" id="UP000279089">
    <property type="component" value="Unassembled WGS sequence"/>
</dbReference>
<dbReference type="Pfam" id="PF00196">
    <property type="entry name" value="GerE"/>
    <property type="match status" value="1"/>
</dbReference>
<dbReference type="SMART" id="SM00421">
    <property type="entry name" value="HTH_LUXR"/>
    <property type="match status" value="1"/>
</dbReference>
<dbReference type="PROSITE" id="PS50043">
    <property type="entry name" value="HTH_LUXR_2"/>
    <property type="match status" value="1"/>
</dbReference>
<comment type="catalytic activity">
    <reaction evidence="1">
        <text>ATP + protein L-histidine = ADP + protein N-phospho-L-histidine.</text>
        <dbReference type="EC" id="2.7.13.3"/>
    </reaction>
</comment>
<dbReference type="InterPro" id="IPR011006">
    <property type="entry name" value="CheY-like_superfamily"/>
</dbReference>
<dbReference type="CDD" id="cd06170">
    <property type="entry name" value="LuxR_C_like"/>
    <property type="match status" value="1"/>
</dbReference>
<evidence type="ECO:0000256" key="1">
    <source>
        <dbReference type="ARBA" id="ARBA00000085"/>
    </source>
</evidence>
<dbReference type="PRINTS" id="PR00344">
    <property type="entry name" value="BCTRLSENSOR"/>
</dbReference>
<protein>
    <recommendedName>
        <fullName evidence="2">histidine kinase</fullName>
        <ecNumber evidence="2">2.7.13.3</ecNumber>
    </recommendedName>
</protein>
<dbReference type="SUPFAM" id="SSF55874">
    <property type="entry name" value="ATPase domain of HSP90 chaperone/DNA topoisomerase II/histidine kinase"/>
    <property type="match status" value="1"/>
</dbReference>
<dbReference type="SUPFAM" id="SSF52172">
    <property type="entry name" value="CheY-like"/>
    <property type="match status" value="1"/>
</dbReference>
<feature type="transmembrane region" description="Helical" evidence="7">
    <location>
        <begin position="138"/>
        <end position="157"/>
    </location>
</feature>
<reference evidence="12" key="1">
    <citation type="submission" date="2018-11" db="EMBL/GenBank/DDBJ databases">
        <title>Chitinophaga lutea sp.nov., isolate from arsenic contaminated soil.</title>
        <authorList>
            <person name="Zong Y."/>
        </authorList>
    </citation>
    <scope>NUCLEOTIDE SEQUENCE [LARGE SCALE GENOMIC DNA]</scope>
    <source>
        <strain evidence="12">YLT18</strain>
    </source>
</reference>
<dbReference type="InterPro" id="IPR036388">
    <property type="entry name" value="WH-like_DNA-bd_sf"/>
</dbReference>
<dbReference type="SMART" id="SM00448">
    <property type="entry name" value="REC"/>
    <property type="match status" value="1"/>
</dbReference>
<dbReference type="EMBL" id="RMBX01000015">
    <property type="protein sequence ID" value="RPD38387.1"/>
    <property type="molecule type" value="Genomic_DNA"/>
</dbReference>
<organism evidence="11 12">
    <name type="scientific">Chitinophaga barathri</name>
    <dbReference type="NCBI Taxonomy" id="1647451"/>
    <lineage>
        <taxon>Bacteria</taxon>
        <taxon>Pseudomonadati</taxon>
        <taxon>Bacteroidota</taxon>
        <taxon>Chitinophagia</taxon>
        <taxon>Chitinophagales</taxon>
        <taxon>Chitinophagaceae</taxon>
        <taxon>Chitinophaga</taxon>
    </lineage>
</organism>
<dbReference type="EC" id="2.7.13.3" evidence="2"/>
<feature type="transmembrane region" description="Helical" evidence="7">
    <location>
        <begin position="108"/>
        <end position="126"/>
    </location>
</feature>
<proteinExistence type="predicted"/>
<dbReference type="SMART" id="SM00387">
    <property type="entry name" value="HATPase_c"/>
    <property type="match status" value="1"/>
</dbReference>
<dbReference type="Pfam" id="PF00072">
    <property type="entry name" value="Response_reg"/>
    <property type="match status" value="1"/>
</dbReference>
<dbReference type="PROSITE" id="PS50110">
    <property type="entry name" value="RESPONSE_REGULATORY"/>
    <property type="match status" value="1"/>
</dbReference>
<dbReference type="InterPro" id="IPR003661">
    <property type="entry name" value="HisK_dim/P_dom"/>
</dbReference>
<evidence type="ECO:0000259" key="9">
    <source>
        <dbReference type="PROSITE" id="PS50109"/>
    </source>
</evidence>
<dbReference type="Gene3D" id="3.40.50.2300">
    <property type="match status" value="1"/>
</dbReference>
<dbReference type="RefSeq" id="WP_120518883.1">
    <property type="nucleotide sequence ID" value="NZ_QXZY01000015.1"/>
</dbReference>
<dbReference type="SUPFAM" id="SSF47384">
    <property type="entry name" value="Homodimeric domain of signal transducing histidine kinase"/>
    <property type="match status" value="1"/>
</dbReference>
<keyword evidence="7" id="KW-0812">Transmembrane</keyword>
<dbReference type="PROSITE" id="PS50109">
    <property type="entry name" value="HIS_KIN"/>
    <property type="match status" value="1"/>
</dbReference>
<evidence type="ECO:0000256" key="7">
    <source>
        <dbReference type="SAM" id="Phobius"/>
    </source>
</evidence>
<dbReference type="GO" id="GO:0000155">
    <property type="term" value="F:phosphorelay sensor kinase activity"/>
    <property type="evidence" value="ECO:0007669"/>
    <property type="project" value="InterPro"/>
</dbReference>
<sequence>MLLPPIHINLVILVIIILEIAIFVNQLLSYMARPYEKNRLYHVILTGLLILYNVCENLFILPDPYIPLPLMIQNIVSDSAGYFVTMYIPFYCYKTLGLERLSFHGKYGYLFILGPTVFMYFIHYPIYNDFAFTSKYSYYAPAMYAIVALIAAYRAIYLKYKENGDRAGFRERLWIFAAVVIWCISPAIDDLWSTPKWVISALFNNINFILMSGFFMRQTIKRFLKEYDLLQRSNTTLSEKVRERTIQLERSNEQRTNTLVNLVHETKTPLTLINNYLEEYIHKYGYKKELEIVKNNLDKLNRDISNLFDLERYNKGFVIYNHNQVANFSKILADNLVLFKVYCRKKQVTLHENIEQDVLIKADPGAINGIVNNIVENAIKYTDDGGEISILLQTSGARINFNVRDNGIGIPEELHEKVFEPYYQINSEKGGFQGMGLGMPIVKKTLTELDGRITIESNPAKGNGTLIAIELKKYAPEINGPAVSNYSVSNYSGLELGHIGISDSQYDEKKPTILLVEDNAAMLSYLFKKLTKKYNVTVAVNGSEALTRIRNYPALPDLIISDVMMDKVDGFKLAKILSEDADFKHIPIIFLTAKQTPADKSYGLRLGALDYIQKPFNTEELLLKMASMLEITFQQRRKLLDNALKALKSAGNLEFRQKEAAPQTGGRFEQNCKLYQLTAREIDISKLIGEGYSYKEIGETLFIAERTVKKHVQNIFEKVSITNKIQLINKLEA</sequence>
<dbReference type="InterPro" id="IPR000792">
    <property type="entry name" value="Tscrpt_reg_LuxR_C"/>
</dbReference>
<dbReference type="InterPro" id="IPR036890">
    <property type="entry name" value="HATPase_C_sf"/>
</dbReference>
<feature type="modified residue" description="4-aspartylphosphate" evidence="5">
    <location>
        <position position="562"/>
    </location>
</feature>
<evidence type="ECO:0000256" key="6">
    <source>
        <dbReference type="SAM" id="Coils"/>
    </source>
</evidence>
<evidence type="ECO:0000313" key="12">
    <source>
        <dbReference type="Proteomes" id="UP000279089"/>
    </source>
</evidence>
<dbReference type="GO" id="GO:0003677">
    <property type="term" value="F:DNA binding"/>
    <property type="evidence" value="ECO:0007669"/>
    <property type="project" value="UniProtKB-KW"/>
</dbReference>
<gene>
    <name evidence="11" type="ORF">EG028_24240</name>
</gene>
<dbReference type="OrthoDB" id="9797097at2"/>
<evidence type="ECO:0000256" key="2">
    <source>
        <dbReference type="ARBA" id="ARBA00012438"/>
    </source>
</evidence>
<dbReference type="InterPro" id="IPR001789">
    <property type="entry name" value="Sig_transdc_resp-reg_receiver"/>
</dbReference>
<feature type="domain" description="Histidine kinase" evidence="9">
    <location>
        <begin position="261"/>
        <end position="475"/>
    </location>
</feature>
<feature type="transmembrane region" description="Helical" evidence="7">
    <location>
        <begin position="80"/>
        <end position="96"/>
    </location>
</feature>
<evidence type="ECO:0000313" key="11">
    <source>
        <dbReference type="EMBL" id="RPD38387.1"/>
    </source>
</evidence>
<feature type="transmembrane region" description="Helical" evidence="7">
    <location>
        <begin position="169"/>
        <end position="188"/>
    </location>
</feature>
<keyword evidence="12" id="KW-1185">Reference proteome</keyword>
<dbReference type="AlphaFoldDB" id="A0A3N4MAH0"/>
<keyword evidence="3 5" id="KW-0597">Phosphoprotein</keyword>
<keyword evidence="7" id="KW-1133">Transmembrane helix</keyword>
<dbReference type="Gene3D" id="1.10.10.10">
    <property type="entry name" value="Winged helix-like DNA-binding domain superfamily/Winged helix DNA-binding domain"/>
    <property type="match status" value="1"/>
</dbReference>
<dbReference type="PROSITE" id="PS00622">
    <property type="entry name" value="HTH_LUXR_1"/>
    <property type="match status" value="1"/>
</dbReference>
<keyword evidence="4" id="KW-0238">DNA-binding</keyword>
<comment type="caution">
    <text evidence="11">The sequence shown here is derived from an EMBL/GenBank/DDBJ whole genome shotgun (WGS) entry which is preliminary data.</text>
</comment>
<dbReference type="Gene3D" id="3.30.565.10">
    <property type="entry name" value="Histidine kinase-like ATPase, C-terminal domain"/>
    <property type="match status" value="1"/>
</dbReference>
<feature type="transmembrane region" description="Helical" evidence="7">
    <location>
        <begin position="6"/>
        <end position="28"/>
    </location>
</feature>
<dbReference type="CDD" id="cd00075">
    <property type="entry name" value="HATPase"/>
    <property type="match status" value="1"/>
</dbReference>
<dbReference type="SUPFAM" id="SSF46894">
    <property type="entry name" value="C-terminal effector domain of the bipartite response regulators"/>
    <property type="match status" value="1"/>
</dbReference>
<feature type="transmembrane region" description="Helical" evidence="7">
    <location>
        <begin position="40"/>
        <end position="60"/>
    </location>
</feature>
<accession>A0A3N4MAH0</accession>
<dbReference type="InterPro" id="IPR004358">
    <property type="entry name" value="Sig_transdc_His_kin-like_C"/>
</dbReference>
<dbReference type="InterPro" id="IPR036097">
    <property type="entry name" value="HisK_dim/P_sf"/>
</dbReference>
<dbReference type="PANTHER" id="PTHR43547">
    <property type="entry name" value="TWO-COMPONENT HISTIDINE KINASE"/>
    <property type="match status" value="1"/>
</dbReference>
<dbReference type="PANTHER" id="PTHR43547:SF2">
    <property type="entry name" value="HYBRID SIGNAL TRANSDUCTION HISTIDINE KINASE C"/>
    <property type="match status" value="1"/>
</dbReference>
<keyword evidence="6" id="KW-0175">Coiled coil</keyword>
<evidence type="ECO:0000256" key="3">
    <source>
        <dbReference type="ARBA" id="ARBA00022553"/>
    </source>
</evidence>
<name>A0A3N4MAH0_9BACT</name>
<feature type="coiled-coil region" evidence="6">
    <location>
        <begin position="283"/>
        <end position="310"/>
    </location>
</feature>
<feature type="transmembrane region" description="Helical" evidence="7">
    <location>
        <begin position="194"/>
        <end position="215"/>
    </location>
</feature>
<feature type="domain" description="HTH luxR-type" evidence="8">
    <location>
        <begin position="670"/>
        <end position="733"/>
    </location>
</feature>
<feature type="domain" description="Response regulatory" evidence="10">
    <location>
        <begin position="512"/>
        <end position="629"/>
    </location>
</feature>
<evidence type="ECO:0000256" key="4">
    <source>
        <dbReference type="ARBA" id="ARBA00023125"/>
    </source>
</evidence>
<dbReference type="GO" id="GO:0006355">
    <property type="term" value="P:regulation of DNA-templated transcription"/>
    <property type="evidence" value="ECO:0007669"/>
    <property type="project" value="InterPro"/>
</dbReference>
<dbReference type="InterPro" id="IPR003594">
    <property type="entry name" value="HATPase_dom"/>
</dbReference>